<accession>A0A8S4NJG4</accession>
<dbReference type="Gene3D" id="3.40.50.300">
    <property type="entry name" value="P-loop containing nucleotide triphosphate hydrolases"/>
    <property type="match status" value="1"/>
</dbReference>
<protein>
    <recommendedName>
        <fullName evidence="4">DNA helicase</fullName>
    </recommendedName>
</protein>
<dbReference type="EMBL" id="CAIIXF020000003">
    <property type="protein sequence ID" value="CAH1780468.1"/>
    <property type="molecule type" value="Genomic_DNA"/>
</dbReference>
<evidence type="ECO:0008006" key="4">
    <source>
        <dbReference type="Google" id="ProtNLM"/>
    </source>
</evidence>
<evidence type="ECO:0000313" key="2">
    <source>
        <dbReference type="EMBL" id="CAH1780468.1"/>
    </source>
</evidence>
<name>A0A8S4NJG4_OWEFU</name>
<feature type="compositionally biased region" description="Acidic residues" evidence="1">
    <location>
        <begin position="704"/>
        <end position="760"/>
    </location>
</feature>
<gene>
    <name evidence="2" type="ORF">OFUS_LOCUS7158</name>
</gene>
<evidence type="ECO:0000256" key="1">
    <source>
        <dbReference type="SAM" id="MobiDB-lite"/>
    </source>
</evidence>
<dbReference type="SUPFAM" id="SSF52540">
    <property type="entry name" value="P-loop containing nucleoside triphosphate hydrolases"/>
    <property type="match status" value="1"/>
</dbReference>
<dbReference type="OrthoDB" id="6052143at2759"/>
<comment type="caution">
    <text evidence="2">The sequence shown here is derived from an EMBL/GenBank/DDBJ whole genome shotgun (WGS) entry which is preliminary data.</text>
</comment>
<dbReference type="Pfam" id="PF13245">
    <property type="entry name" value="AAA_19"/>
    <property type="match status" value="1"/>
</dbReference>
<dbReference type="Proteomes" id="UP000749559">
    <property type="component" value="Unassembled WGS sequence"/>
</dbReference>
<dbReference type="AlphaFoldDB" id="A0A8S4NJG4"/>
<reference evidence="2" key="1">
    <citation type="submission" date="2022-03" db="EMBL/GenBank/DDBJ databases">
        <authorList>
            <person name="Martin C."/>
        </authorList>
    </citation>
    <scope>NUCLEOTIDE SEQUENCE</scope>
</reference>
<feature type="compositionally biased region" description="Basic residues" evidence="1">
    <location>
        <begin position="286"/>
        <end position="296"/>
    </location>
</feature>
<feature type="compositionally biased region" description="Basic and acidic residues" evidence="1">
    <location>
        <begin position="689"/>
        <end position="703"/>
    </location>
</feature>
<feature type="region of interest" description="Disordered" evidence="1">
    <location>
        <begin position="62"/>
        <end position="169"/>
    </location>
</feature>
<organism evidence="2 3">
    <name type="scientific">Owenia fusiformis</name>
    <name type="common">Polychaete worm</name>
    <dbReference type="NCBI Taxonomy" id="6347"/>
    <lineage>
        <taxon>Eukaryota</taxon>
        <taxon>Metazoa</taxon>
        <taxon>Spiralia</taxon>
        <taxon>Lophotrochozoa</taxon>
        <taxon>Annelida</taxon>
        <taxon>Polychaeta</taxon>
        <taxon>Sedentaria</taxon>
        <taxon>Canalipalpata</taxon>
        <taxon>Sabellida</taxon>
        <taxon>Oweniida</taxon>
        <taxon>Oweniidae</taxon>
        <taxon>Owenia</taxon>
    </lineage>
</organism>
<evidence type="ECO:0000313" key="3">
    <source>
        <dbReference type="Proteomes" id="UP000749559"/>
    </source>
</evidence>
<dbReference type="InterPro" id="IPR027417">
    <property type="entry name" value="P-loop_NTPase"/>
</dbReference>
<sequence>MDMEKIRTKLGAIDINAGQNSRHETQNYDEKANEFFNQYFKTEFEKEGRLMIPRAFLYKNPMPDAAEPQRKTNELNTTNPMPKKPEPAAKPMGKKRKTELGSNQMPKEPQAAVVPKKKKTYALGTNKIPDTNPMPNKPEHATERKRKTNPVPGYSEAAAKPKKMKQTNETDTRLILEEPESAVKQTKKGGKTNESDRIQMLKNPEAEARPMKNKNKSDKDHIEGDAAEHMIYECLHSITHDKIIAIRDLKFNLKESKKEYQQDFIVFHSRGVMMIESKSSEEKTNKSTKQKSKKKAKEQLDRVKKFFDENFNKKIPNNNIKLVIGIPNLKRREQKRFDGEYYYMFKEDVEDENTFRLWWQDVTRHSPGERSLPDIVYKDILDTAKRYILYAHLAYDPDVKANENNIPIRDTDVNNVVAEQTTSIQYLLKTPEQREVSENKTHILNIEGPAGSGKTVLLEEKVRSIKNNPKTQNDSILVLCYHRPLAAKLETNLGANRVTVSSFIKYVKSLQSKKNRAQFQKGKDMEHTRTKMNEVIDQIKPCITDDDKYDHILIDEGQDFKAEWREFLKRFILKDPNHGYFWMFYDSFQRVENDGDAHLNYFNITKTQKLTKVMRTTKKIHKYSCKYDPRKSKLGHKIQGVPVEISQTEDYESLKNHLNNLIHQRVKQEDITVLFRSREKSNEFKRYCREGGKEKAEEEHVNDQQEEDDDLQEEEEHVNDQQEEDDDLQEEEEHVNDQEQEEDDDLQEEEVYTQEEDYEVEKENVKKEAQYITSSTKFQNAEEKAKGGSHITLDGMIRFKGMEHKYIILFNPKVHRRYPVEAVKDTLYTAFTRSFCILH</sequence>
<proteinExistence type="predicted"/>
<keyword evidence="3" id="KW-1185">Reference proteome</keyword>
<feature type="region of interest" description="Disordered" evidence="1">
    <location>
        <begin position="689"/>
        <end position="766"/>
    </location>
</feature>
<feature type="non-terminal residue" evidence="2">
    <location>
        <position position="1"/>
    </location>
</feature>
<feature type="region of interest" description="Disordered" evidence="1">
    <location>
        <begin position="277"/>
        <end position="297"/>
    </location>
</feature>